<dbReference type="AlphaFoldDB" id="A0A840NGJ2"/>
<dbReference type="Pfam" id="PF00196">
    <property type="entry name" value="GerE"/>
    <property type="match status" value="1"/>
</dbReference>
<evidence type="ECO:0000313" key="7">
    <source>
        <dbReference type="Proteomes" id="UP000580474"/>
    </source>
</evidence>
<keyword evidence="3" id="KW-0804">Transcription</keyword>
<dbReference type="GO" id="GO:0006355">
    <property type="term" value="P:regulation of DNA-templated transcription"/>
    <property type="evidence" value="ECO:0007669"/>
    <property type="project" value="InterPro"/>
</dbReference>
<keyword evidence="1" id="KW-0805">Transcription regulation</keyword>
<organism evidence="6 7">
    <name type="scientific">Saccharopolyspora gloriosae</name>
    <dbReference type="NCBI Taxonomy" id="455344"/>
    <lineage>
        <taxon>Bacteria</taxon>
        <taxon>Bacillati</taxon>
        <taxon>Actinomycetota</taxon>
        <taxon>Actinomycetes</taxon>
        <taxon>Pseudonocardiales</taxon>
        <taxon>Pseudonocardiaceae</taxon>
        <taxon>Saccharopolyspora</taxon>
    </lineage>
</organism>
<protein>
    <submittedName>
        <fullName evidence="6">DNA-binding NarL/FixJ family response regulator</fullName>
    </submittedName>
</protein>
<dbReference type="Proteomes" id="UP000580474">
    <property type="component" value="Unassembled WGS sequence"/>
</dbReference>
<comment type="caution">
    <text evidence="6">The sequence shown here is derived from an EMBL/GenBank/DDBJ whole genome shotgun (WGS) entry which is preliminary data.</text>
</comment>
<dbReference type="PANTHER" id="PTHR44688">
    <property type="entry name" value="DNA-BINDING TRANSCRIPTIONAL ACTIVATOR DEVR_DOSR"/>
    <property type="match status" value="1"/>
</dbReference>
<reference evidence="6 7" key="1">
    <citation type="submission" date="2020-08" db="EMBL/GenBank/DDBJ databases">
        <title>Sequencing the genomes of 1000 actinobacteria strains.</title>
        <authorList>
            <person name="Klenk H.-P."/>
        </authorList>
    </citation>
    <scope>NUCLEOTIDE SEQUENCE [LARGE SCALE GENOMIC DNA]</scope>
    <source>
        <strain evidence="6 7">DSM 45582</strain>
    </source>
</reference>
<evidence type="ECO:0000256" key="3">
    <source>
        <dbReference type="ARBA" id="ARBA00023163"/>
    </source>
</evidence>
<evidence type="ECO:0000259" key="5">
    <source>
        <dbReference type="PROSITE" id="PS50043"/>
    </source>
</evidence>
<dbReference type="SUPFAM" id="SSF46894">
    <property type="entry name" value="C-terminal effector domain of the bipartite response regulators"/>
    <property type="match status" value="1"/>
</dbReference>
<dbReference type="InterPro" id="IPR036388">
    <property type="entry name" value="WH-like_DNA-bd_sf"/>
</dbReference>
<evidence type="ECO:0000256" key="1">
    <source>
        <dbReference type="ARBA" id="ARBA00023015"/>
    </source>
</evidence>
<feature type="domain" description="HTH luxR-type" evidence="5">
    <location>
        <begin position="74"/>
        <end position="139"/>
    </location>
</feature>
<sequence>MASSYRRALDTAITAMMREAIEHSAALEQVLGQVNQLVTLRVRLGHTGLVAGEVYRDALQRAAGATGGTPGAQVAPLLQRLTPREHEVLGHLVRGSSNRQIARSLGISERTVKNHLRAVFTKLEVADRTSAAVKALTAGRGPGEPGPVVAAGASLDVRGPGAPERN</sequence>
<name>A0A840NGJ2_9PSEU</name>
<dbReference type="CDD" id="cd06170">
    <property type="entry name" value="LuxR_C_like"/>
    <property type="match status" value="1"/>
</dbReference>
<dbReference type="GO" id="GO:0003677">
    <property type="term" value="F:DNA binding"/>
    <property type="evidence" value="ECO:0007669"/>
    <property type="project" value="UniProtKB-KW"/>
</dbReference>
<dbReference type="PRINTS" id="PR00038">
    <property type="entry name" value="HTHLUXR"/>
</dbReference>
<evidence type="ECO:0000256" key="2">
    <source>
        <dbReference type="ARBA" id="ARBA00023125"/>
    </source>
</evidence>
<dbReference type="PROSITE" id="PS50043">
    <property type="entry name" value="HTH_LUXR_2"/>
    <property type="match status" value="1"/>
</dbReference>
<proteinExistence type="predicted"/>
<dbReference type="RefSeq" id="WP_184478920.1">
    <property type="nucleotide sequence ID" value="NZ_JACHIV010000001.1"/>
</dbReference>
<gene>
    <name evidence="6" type="ORF">BJ969_002293</name>
</gene>
<dbReference type="InterPro" id="IPR016032">
    <property type="entry name" value="Sig_transdc_resp-reg_C-effctor"/>
</dbReference>
<dbReference type="EMBL" id="JACHIV010000001">
    <property type="protein sequence ID" value="MBB5069205.1"/>
    <property type="molecule type" value="Genomic_DNA"/>
</dbReference>
<feature type="region of interest" description="Disordered" evidence="4">
    <location>
        <begin position="137"/>
        <end position="166"/>
    </location>
</feature>
<evidence type="ECO:0000256" key="4">
    <source>
        <dbReference type="SAM" id="MobiDB-lite"/>
    </source>
</evidence>
<accession>A0A840NGJ2</accession>
<keyword evidence="7" id="KW-1185">Reference proteome</keyword>
<dbReference type="PANTHER" id="PTHR44688:SF16">
    <property type="entry name" value="DNA-BINDING TRANSCRIPTIONAL ACTIVATOR DEVR_DOSR"/>
    <property type="match status" value="1"/>
</dbReference>
<evidence type="ECO:0000313" key="6">
    <source>
        <dbReference type="EMBL" id="MBB5069205.1"/>
    </source>
</evidence>
<dbReference type="SMART" id="SM00421">
    <property type="entry name" value="HTH_LUXR"/>
    <property type="match status" value="1"/>
</dbReference>
<dbReference type="InterPro" id="IPR000792">
    <property type="entry name" value="Tscrpt_reg_LuxR_C"/>
</dbReference>
<dbReference type="PROSITE" id="PS00622">
    <property type="entry name" value="HTH_LUXR_1"/>
    <property type="match status" value="1"/>
</dbReference>
<dbReference type="Gene3D" id="1.10.10.10">
    <property type="entry name" value="Winged helix-like DNA-binding domain superfamily/Winged helix DNA-binding domain"/>
    <property type="match status" value="1"/>
</dbReference>
<keyword evidence="2 6" id="KW-0238">DNA-binding</keyword>